<dbReference type="SMART" id="SM00245">
    <property type="entry name" value="TSPc"/>
    <property type="match status" value="1"/>
</dbReference>
<dbReference type="EMBL" id="CP120682">
    <property type="protein sequence ID" value="WKN38018.1"/>
    <property type="molecule type" value="Genomic_DNA"/>
</dbReference>
<evidence type="ECO:0000259" key="1">
    <source>
        <dbReference type="SMART" id="SM00245"/>
    </source>
</evidence>
<dbReference type="PANTHER" id="PTHR32060:SF30">
    <property type="entry name" value="CARBOXY-TERMINAL PROCESSING PROTEASE CTPA"/>
    <property type="match status" value="1"/>
</dbReference>
<dbReference type="SUPFAM" id="SSF52096">
    <property type="entry name" value="ClpP/crotonase"/>
    <property type="match status" value="1"/>
</dbReference>
<sequence length="760" mass="85854">MIRFILFIVTGVCFSGISVLAQTPQALEHLKTFTRLYGYVRYFHPSNEAIEVDWEQLAIYGAQQVRQAPDQEALQDTLRALFGPIAPTLIIYPSAESAEFIRDPLIPTDTNSYRTVAWQHLGVRFGEQSNIYQSKRTGQPVKQTSPSYGTMGNSMEVIQYRGNDVKFVASIKMAAGAEGSGQLWLREERGAQRGFALNMDDRPITDTAWQTYEITATLAPDATSLGFGCSLQGAGKLWVDDFQLYTKNPHHDTWKPVPLANADFEEDDPTRPPKNWFARSREYTFEVTDSLSAQGSQSVQIFTENLSQNDLLFSEYSKVGDVYQHEIGSGLSCIVPLALYGNEEHTFPPVNENTFNTFIRTLADNVPVRLTGDDLDVRLGGIIMSWNVFQHFYPYFDVISVDWEQALTDAFQEAYQDSSATDFLHTLRVLTAKLEDGHGRVYLGGSHTETHFPPVLWEWVEDELIITMSDQEELQVGDIITHIQGQSPEAYFAPLYETISAATSGWRNFRAKEVSLAGPFNSNLSLQIQTVTGSTHQVDLKRDVPAHNFYSDYLMKSTHDSTVQELESGIYYVNIDRVSMGEIRERMEVLQQAKSIIFDLRGYPNSNHEIISHLLTTPDTSTAWMQVPHVIYPDQQHREKYEQYGWQMQLKEPNLDAKIIFIIDGRAISYAESFMGFIEHYNLATIVGQPTAGTNGNVNSFSLPGGYYVYWTGMKVLKHDDSQHHGVGILPDVYVEKTIAGVRAGRDEFLEKAMELARSE</sequence>
<dbReference type="GO" id="GO:0030288">
    <property type="term" value="C:outer membrane-bounded periplasmic space"/>
    <property type="evidence" value="ECO:0007669"/>
    <property type="project" value="TreeGrafter"/>
</dbReference>
<dbReference type="Gene3D" id="2.60.120.260">
    <property type="entry name" value="Galactose-binding domain-like"/>
    <property type="match status" value="1"/>
</dbReference>
<dbReference type="Gene3D" id="3.30.750.44">
    <property type="match status" value="1"/>
</dbReference>
<proteinExistence type="predicted"/>
<dbReference type="PANTHER" id="PTHR32060">
    <property type="entry name" value="TAIL-SPECIFIC PROTEASE"/>
    <property type="match status" value="1"/>
</dbReference>
<organism evidence="2">
    <name type="scientific">Roseihalotalea indica</name>
    <dbReference type="NCBI Taxonomy" id="2867963"/>
    <lineage>
        <taxon>Bacteria</taxon>
        <taxon>Pseudomonadati</taxon>
        <taxon>Bacteroidota</taxon>
        <taxon>Cytophagia</taxon>
        <taxon>Cytophagales</taxon>
        <taxon>Catalimonadaceae</taxon>
        <taxon>Roseihalotalea</taxon>
    </lineage>
</organism>
<evidence type="ECO:0000313" key="2">
    <source>
        <dbReference type="EMBL" id="WKN38018.1"/>
    </source>
</evidence>
<gene>
    <name evidence="2" type="ORF">K4G66_04760</name>
</gene>
<reference evidence="2" key="1">
    <citation type="submission" date="2023-03" db="EMBL/GenBank/DDBJ databases">
        <title>comparative genome analysis.</title>
        <authorList>
            <person name="Chen B."/>
        </authorList>
    </citation>
    <scope>NUCLEOTIDE SEQUENCE</scope>
    <source>
        <strain evidence="2">TK19036</strain>
    </source>
</reference>
<dbReference type="InterPro" id="IPR005151">
    <property type="entry name" value="Tail-specific_protease"/>
</dbReference>
<dbReference type="GO" id="GO:0008236">
    <property type="term" value="F:serine-type peptidase activity"/>
    <property type="evidence" value="ECO:0007669"/>
    <property type="project" value="InterPro"/>
</dbReference>
<protein>
    <submittedName>
        <fullName evidence="2">S41 family peptidase</fullName>
    </submittedName>
</protein>
<accession>A0AA49JEF2</accession>
<dbReference type="InterPro" id="IPR029045">
    <property type="entry name" value="ClpP/crotonase-like_dom_sf"/>
</dbReference>
<feature type="domain" description="Tail specific protease" evidence="1">
    <location>
        <begin position="533"/>
        <end position="736"/>
    </location>
</feature>
<name>A0AA49JEF2_9BACT</name>
<dbReference type="Gene3D" id="3.90.226.10">
    <property type="entry name" value="2-enoyl-CoA Hydratase, Chain A, domain 1"/>
    <property type="match status" value="1"/>
</dbReference>
<dbReference type="GO" id="GO:0006508">
    <property type="term" value="P:proteolysis"/>
    <property type="evidence" value="ECO:0007669"/>
    <property type="project" value="InterPro"/>
</dbReference>
<dbReference type="Pfam" id="PF03572">
    <property type="entry name" value="Peptidase_S41"/>
    <property type="match status" value="1"/>
</dbReference>
<dbReference type="GO" id="GO:0007165">
    <property type="term" value="P:signal transduction"/>
    <property type="evidence" value="ECO:0007669"/>
    <property type="project" value="TreeGrafter"/>
</dbReference>
<dbReference type="GO" id="GO:0004175">
    <property type="term" value="F:endopeptidase activity"/>
    <property type="evidence" value="ECO:0007669"/>
    <property type="project" value="TreeGrafter"/>
</dbReference>
<dbReference type="AlphaFoldDB" id="A0AA49JEF2"/>